<dbReference type="AlphaFoldDB" id="A0AB73I583"/>
<evidence type="ECO:0000256" key="1">
    <source>
        <dbReference type="SAM" id="Phobius"/>
    </source>
</evidence>
<dbReference type="RefSeq" id="WP_392392564.1">
    <property type="nucleotide sequence ID" value="NZ_JAURTK010000001.1"/>
</dbReference>
<dbReference type="EMBL" id="JAURTK010000001">
    <property type="protein sequence ID" value="MDP9645052.1"/>
    <property type="molecule type" value="Genomic_DNA"/>
</dbReference>
<keyword evidence="1" id="KW-0472">Membrane</keyword>
<name>A0AB73I583_9BURK</name>
<comment type="caution">
    <text evidence="2">The sequence shown here is derived from an EMBL/GenBank/DDBJ whole genome shotgun (WGS) entry which is preliminary data.</text>
</comment>
<gene>
    <name evidence="2" type="ORF">J2793_000474</name>
</gene>
<dbReference type="Proteomes" id="UP001229486">
    <property type="component" value="Unassembled WGS sequence"/>
</dbReference>
<organism evidence="2 3">
    <name type="scientific">Paraburkholderia caledonica</name>
    <dbReference type="NCBI Taxonomy" id="134536"/>
    <lineage>
        <taxon>Bacteria</taxon>
        <taxon>Pseudomonadati</taxon>
        <taxon>Pseudomonadota</taxon>
        <taxon>Betaproteobacteria</taxon>
        <taxon>Burkholderiales</taxon>
        <taxon>Burkholderiaceae</taxon>
        <taxon>Paraburkholderia</taxon>
    </lineage>
</organism>
<evidence type="ECO:0000313" key="3">
    <source>
        <dbReference type="Proteomes" id="UP001229486"/>
    </source>
</evidence>
<keyword evidence="1" id="KW-1133">Transmembrane helix</keyword>
<evidence type="ECO:0000313" key="2">
    <source>
        <dbReference type="EMBL" id="MDP9645052.1"/>
    </source>
</evidence>
<keyword evidence="1" id="KW-0812">Transmembrane</keyword>
<feature type="transmembrane region" description="Helical" evidence="1">
    <location>
        <begin position="6"/>
        <end position="36"/>
    </location>
</feature>
<proteinExistence type="predicted"/>
<reference evidence="2" key="1">
    <citation type="submission" date="2023-07" db="EMBL/GenBank/DDBJ databases">
        <title>Sorghum-associated microbial communities from plants grown in Nebraska, USA.</title>
        <authorList>
            <person name="Schachtman D."/>
        </authorList>
    </citation>
    <scope>NUCLEOTIDE SEQUENCE</scope>
    <source>
        <strain evidence="2">DS1061</strain>
    </source>
</reference>
<accession>A0AB73I583</accession>
<protein>
    <submittedName>
        <fullName evidence="2">Uncharacterized protein</fullName>
    </submittedName>
</protein>
<sequence length="49" mass="5152">MNGVAWIKLLLAAVAGAFVLAAAGTLVLLLLFAYVAGKLTRDDDNRGDY</sequence>